<comment type="similarity">
    <text evidence="1">Belongs to the 4-hydroxybenzoyl-CoA thioesterase family.</text>
</comment>
<reference evidence="3 4" key="1">
    <citation type="submission" date="2017-08" db="EMBL/GenBank/DDBJ databases">
        <title>A Genome Sequence of Oceanimonas doudoroffii ATCC 27123T.</title>
        <authorList>
            <person name="Brennan M.A."/>
            <person name="Maclea K.S."/>
            <person name="Mcclelland W.D."/>
            <person name="Trachtenberg A.M."/>
        </authorList>
    </citation>
    <scope>NUCLEOTIDE SEQUENCE [LARGE SCALE GENOMIC DNA]</scope>
    <source>
        <strain evidence="3 4">ATCC 27123</strain>
    </source>
</reference>
<dbReference type="GO" id="GO:0047617">
    <property type="term" value="F:fatty acyl-CoA hydrolase activity"/>
    <property type="evidence" value="ECO:0007669"/>
    <property type="project" value="TreeGrafter"/>
</dbReference>
<sequence length="135" mass="15481">MIKAEVTLEIPFHDVDVMRVAWHGHYAKYLEIARCALLDKIDYNCPQMEDSGYVWPVIDLHIRYAQPLRFQQKIRVEASLAEWEHRLRINYVISDADSGQRLTRASTVQVAVEAASGEMQYASPAVLLHKLGLTE</sequence>
<evidence type="ECO:0000256" key="1">
    <source>
        <dbReference type="ARBA" id="ARBA00005953"/>
    </source>
</evidence>
<evidence type="ECO:0000313" key="3">
    <source>
        <dbReference type="EMBL" id="OXY81032.1"/>
    </source>
</evidence>
<dbReference type="CDD" id="cd00586">
    <property type="entry name" value="4HBT"/>
    <property type="match status" value="1"/>
</dbReference>
<dbReference type="Proteomes" id="UP000242757">
    <property type="component" value="Unassembled WGS sequence"/>
</dbReference>
<dbReference type="Gene3D" id="3.10.129.10">
    <property type="entry name" value="Hotdog Thioesterase"/>
    <property type="match status" value="1"/>
</dbReference>
<dbReference type="OrthoDB" id="9800856at2"/>
<dbReference type="PANTHER" id="PTHR31793">
    <property type="entry name" value="4-HYDROXYBENZOYL-COA THIOESTERASE FAMILY MEMBER"/>
    <property type="match status" value="1"/>
</dbReference>
<proteinExistence type="inferred from homology"/>
<name>A0A233RCC1_9GAMM</name>
<protein>
    <submittedName>
        <fullName evidence="3">4-hydroxybenzoyl-CoA thioesterase</fullName>
    </submittedName>
</protein>
<dbReference type="RefSeq" id="WP_094201622.1">
    <property type="nucleotide sequence ID" value="NZ_NBIM01000006.1"/>
</dbReference>
<dbReference type="PANTHER" id="PTHR31793:SF27">
    <property type="entry name" value="NOVEL THIOESTERASE SUPERFAMILY DOMAIN AND SAPOSIN A-TYPE DOMAIN CONTAINING PROTEIN (0610012H03RIK)"/>
    <property type="match status" value="1"/>
</dbReference>
<keyword evidence="4" id="KW-1185">Reference proteome</keyword>
<gene>
    <name evidence="3" type="ORF">B6S08_15035</name>
</gene>
<dbReference type="InterPro" id="IPR029069">
    <property type="entry name" value="HotDog_dom_sf"/>
</dbReference>
<keyword evidence="2" id="KW-0378">Hydrolase</keyword>
<evidence type="ECO:0000313" key="4">
    <source>
        <dbReference type="Proteomes" id="UP000242757"/>
    </source>
</evidence>
<dbReference type="EMBL" id="NBIM01000006">
    <property type="protein sequence ID" value="OXY81032.1"/>
    <property type="molecule type" value="Genomic_DNA"/>
</dbReference>
<dbReference type="SUPFAM" id="SSF54637">
    <property type="entry name" value="Thioesterase/thiol ester dehydrase-isomerase"/>
    <property type="match status" value="1"/>
</dbReference>
<dbReference type="Pfam" id="PF13279">
    <property type="entry name" value="4HBT_2"/>
    <property type="match status" value="1"/>
</dbReference>
<comment type="caution">
    <text evidence="3">The sequence shown here is derived from an EMBL/GenBank/DDBJ whole genome shotgun (WGS) entry which is preliminary data.</text>
</comment>
<dbReference type="InterPro" id="IPR050563">
    <property type="entry name" value="4-hydroxybenzoyl-CoA_TE"/>
</dbReference>
<organism evidence="3 4">
    <name type="scientific">Oceanimonas doudoroffii</name>
    <dbReference type="NCBI Taxonomy" id="84158"/>
    <lineage>
        <taxon>Bacteria</taxon>
        <taxon>Pseudomonadati</taxon>
        <taxon>Pseudomonadota</taxon>
        <taxon>Gammaproteobacteria</taxon>
        <taxon>Aeromonadales</taxon>
        <taxon>Aeromonadaceae</taxon>
        <taxon>Oceanimonas</taxon>
    </lineage>
</organism>
<dbReference type="AlphaFoldDB" id="A0A233RCC1"/>
<evidence type="ECO:0000256" key="2">
    <source>
        <dbReference type="ARBA" id="ARBA00022801"/>
    </source>
</evidence>
<accession>A0A233RCC1</accession>